<evidence type="ECO:0000259" key="4">
    <source>
        <dbReference type="PROSITE" id="PS50932"/>
    </source>
</evidence>
<evidence type="ECO:0000256" key="1">
    <source>
        <dbReference type="ARBA" id="ARBA00023015"/>
    </source>
</evidence>
<gene>
    <name evidence="5" type="ORF">ABID27_000791</name>
</gene>
<reference evidence="5 6" key="1">
    <citation type="submission" date="2024-06" db="EMBL/GenBank/DDBJ databases">
        <title>Genomic Encyclopedia of Type Strains, Phase IV (KMG-IV): sequencing the most valuable type-strain genomes for metagenomic binning, comparative biology and taxonomic classification.</title>
        <authorList>
            <person name="Goeker M."/>
        </authorList>
    </citation>
    <scope>NUCLEOTIDE SEQUENCE [LARGE SCALE GENOMIC DNA]</scope>
    <source>
        <strain evidence="5 6">DSM 15349</strain>
    </source>
</reference>
<dbReference type="EMBL" id="JBEPMK010000002">
    <property type="protein sequence ID" value="MET3644169.1"/>
    <property type="molecule type" value="Genomic_DNA"/>
</dbReference>
<evidence type="ECO:0000256" key="2">
    <source>
        <dbReference type="ARBA" id="ARBA00023125"/>
    </source>
</evidence>
<dbReference type="Gene3D" id="3.40.50.2300">
    <property type="match status" value="2"/>
</dbReference>
<dbReference type="PROSITE" id="PS50932">
    <property type="entry name" value="HTH_LACI_2"/>
    <property type="match status" value="1"/>
</dbReference>
<dbReference type="GO" id="GO:0003677">
    <property type="term" value="F:DNA binding"/>
    <property type="evidence" value="ECO:0007669"/>
    <property type="project" value="UniProtKB-KW"/>
</dbReference>
<keyword evidence="1" id="KW-0805">Transcription regulation</keyword>
<keyword evidence="3" id="KW-0804">Transcription</keyword>
<sequence>MKTFVVKCVKSNRKEPHMVSGRNATIKDVAKEAGVSVSAVSKVFNNYGDIGEETRQKVVEAARKLDYIPNQAARKLSSKHKKIIALILSGLKVEKGVTMPFEILTGVSHYLDETDYEFVFYGTTTKKQKEKSLKQFCAEHSISGLLIQGLKTTDPYYQELKDFTLPTVAIDLQVGNGAISTISIDNQQAAAEVTERLQQAGYANILFLNGTKQDEVSQKREAGYRSKVKQPRVVYAHFSEEEAFHYVNQLENIEEIDAIFAASDLMAIGVLKALREREISSSPAVVGFDDMALANYVTPSLTTVRQDIEVMSRQAVRDLLAQIENNKVTHRLLPYEIIVRDSAKI</sequence>
<dbReference type="SUPFAM" id="SSF47413">
    <property type="entry name" value="lambda repressor-like DNA-binding domains"/>
    <property type="match status" value="1"/>
</dbReference>
<dbReference type="RefSeq" id="WP_354280403.1">
    <property type="nucleotide sequence ID" value="NZ_JBEPMK010000002.1"/>
</dbReference>
<proteinExistence type="predicted"/>
<dbReference type="Pfam" id="PF13377">
    <property type="entry name" value="Peripla_BP_3"/>
    <property type="match status" value="1"/>
</dbReference>
<dbReference type="Proteomes" id="UP001549055">
    <property type="component" value="Unassembled WGS sequence"/>
</dbReference>
<dbReference type="CDD" id="cd06267">
    <property type="entry name" value="PBP1_LacI_sugar_binding-like"/>
    <property type="match status" value="1"/>
</dbReference>
<accession>A0ABV2JJS5</accession>
<dbReference type="InterPro" id="IPR028082">
    <property type="entry name" value="Peripla_BP_I"/>
</dbReference>
<protein>
    <submittedName>
        <fullName evidence="5">DNA-binding LacI/PurR family transcriptional regulator</fullName>
    </submittedName>
</protein>
<evidence type="ECO:0000313" key="6">
    <source>
        <dbReference type="Proteomes" id="UP001549055"/>
    </source>
</evidence>
<dbReference type="PANTHER" id="PTHR30146:SF109">
    <property type="entry name" value="HTH-TYPE TRANSCRIPTIONAL REGULATOR GALS"/>
    <property type="match status" value="1"/>
</dbReference>
<organism evidence="5 6">
    <name type="scientific">Streptococcus gallinaceus</name>
    <dbReference type="NCBI Taxonomy" id="165758"/>
    <lineage>
        <taxon>Bacteria</taxon>
        <taxon>Bacillati</taxon>
        <taxon>Bacillota</taxon>
        <taxon>Bacilli</taxon>
        <taxon>Lactobacillales</taxon>
        <taxon>Streptococcaceae</taxon>
        <taxon>Streptococcus</taxon>
    </lineage>
</organism>
<dbReference type="InterPro" id="IPR046335">
    <property type="entry name" value="LacI/GalR-like_sensor"/>
</dbReference>
<dbReference type="Pfam" id="PF00356">
    <property type="entry name" value="LacI"/>
    <property type="match status" value="1"/>
</dbReference>
<comment type="caution">
    <text evidence="5">The sequence shown here is derived from an EMBL/GenBank/DDBJ whole genome shotgun (WGS) entry which is preliminary data.</text>
</comment>
<dbReference type="InterPro" id="IPR000843">
    <property type="entry name" value="HTH_LacI"/>
</dbReference>
<evidence type="ECO:0000256" key="3">
    <source>
        <dbReference type="ARBA" id="ARBA00023163"/>
    </source>
</evidence>
<name>A0ABV2JJS5_9STRE</name>
<dbReference type="SMART" id="SM00354">
    <property type="entry name" value="HTH_LACI"/>
    <property type="match status" value="1"/>
</dbReference>
<dbReference type="PRINTS" id="PR00036">
    <property type="entry name" value="HTHLACI"/>
</dbReference>
<evidence type="ECO:0000313" key="5">
    <source>
        <dbReference type="EMBL" id="MET3644169.1"/>
    </source>
</evidence>
<dbReference type="CDD" id="cd01392">
    <property type="entry name" value="HTH_LacI"/>
    <property type="match status" value="1"/>
</dbReference>
<dbReference type="Gene3D" id="1.10.260.40">
    <property type="entry name" value="lambda repressor-like DNA-binding domains"/>
    <property type="match status" value="1"/>
</dbReference>
<feature type="domain" description="HTH lacI-type" evidence="4">
    <location>
        <begin position="24"/>
        <end position="78"/>
    </location>
</feature>
<dbReference type="InterPro" id="IPR010982">
    <property type="entry name" value="Lambda_DNA-bd_dom_sf"/>
</dbReference>
<keyword evidence="6" id="KW-1185">Reference proteome</keyword>
<keyword evidence="2 5" id="KW-0238">DNA-binding</keyword>
<dbReference type="PANTHER" id="PTHR30146">
    <property type="entry name" value="LACI-RELATED TRANSCRIPTIONAL REPRESSOR"/>
    <property type="match status" value="1"/>
</dbReference>
<dbReference type="SUPFAM" id="SSF53822">
    <property type="entry name" value="Periplasmic binding protein-like I"/>
    <property type="match status" value="1"/>
</dbReference>